<feature type="compositionally biased region" description="Polar residues" evidence="1">
    <location>
        <begin position="103"/>
        <end position="115"/>
    </location>
</feature>
<feature type="compositionally biased region" description="Low complexity" evidence="1">
    <location>
        <begin position="677"/>
        <end position="691"/>
    </location>
</feature>
<feature type="compositionally biased region" description="Polar residues" evidence="1">
    <location>
        <begin position="52"/>
        <end position="61"/>
    </location>
</feature>
<evidence type="ECO:0000313" key="3">
    <source>
        <dbReference type="Proteomes" id="UP001320420"/>
    </source>
</evidence>
<feature type="compositionally biased region" description="Polar residues" evidence="1">
    <location>
        <begin position="340"/>
        <end position="349"/>
    </location>
</feature>
<dbReference type="AlphaFoldDB" id="A0AAN9YT12"/>
<protein>
    <recommendedName>
        <fullName evidence="4">Erythromycin esterase</fullName>
    </recommendedName>
</protein>
<feature type="region of interest" description="Disordered" evidence="1">
    <location>
        <begin position="576"/>
        <end position="713"/>
    </location>
</feature>
<feature type="region of interest" description="Disordered" evidence="1">
    <location>
        <begin position="369"/>
        <end position="448"/>
    </location>
</feature>
<feature type="compositionally biased region" description="Basic and acidic residues" evidence="1">
    <location>
        <begin position="248"/>
        <end position="269"/>
    </location>
</feature>
<dbReference type="Proteomes" id="UP001320420">
    <property type="component" value="Unassembled WGS sequence"/>
</dbReference>
<sequence>MATPKRRSARLASAQRVTASPAPQLDSIVEHVEQGEPSAKMKQKQIPVASSPIHTPSTPATATPVKLPMSEMHPSKVHPTMAPPSSGLRLGFVDIHPNEKSKNQPSGVTQTTPSKTPLPASAFSFRLDSELDLGPEARNIMDTLRGETARIKAELAAKREQERSVEAEIQGRRIAQAKGKASRYSAVHMAEFKKMDSIENHPSAYRANPDRITPLKAGTKRSQSKADLEEPDSARSSKVASVRPPPKTTEKRGDEQESRIKRPRQRFEDDASTTRPISRDGSAIPRPKTSGIDSVRGIPRSQTHSTLMTPTKTSLIRANSAKTPTMTLVKSPSKPEFKSATGTPTNTDMSHSKLRVDVSGLLKSSSKRGFGGLTKSHTTSNLLDSRNAPTHIQTPGRFGRVKSILKRQIGGTKAKNDSEDVPATSKTPGPQVTDKELPPLPLTTPGRKLAKRVEFTPQTKVVAAAQDSPSPTKSGIPRSNTLSKIPTSHGRSPNKAVNVQESEGEVKYPDLSAHIKDLGGELEKSLAKPLPPTSPNTFTFRSDHTIKLDDQAINGFGGAAGQASLRYVRDSNLFGSQMPGSFPRLPDVPKTELVKENKENKENADPQTTPTYHRDSKAAATSLFRDGIAHGMSNKKRSRATPEDEKDEGAERGAKKQRKNPTGVPEGDALLAPRLASNSPSKKPTLSSTPSPRKKGGLSLSRLNMLARPKIRK</sequence>
<feature type="compositionally biased region" description="Polar residues" evidence="1">
    <location>
        <begin position="467"/>
        <end position="501"/>
    </location>
</feature>
<evidence type="ECO:0000256" key="1">
    <source>
        <dbReference type="SAM" id="MobiDB-lite"/>
    </source>
</evidence>
<evidence type="ECO:0008006" key="4">
    <source>
        <dbReference type="Google" id="ProtNLM"/>
    </source>
</evidence>
<feature type="compositionally biased region" description="Basic and acidic residues" evidence="1">
    <location>
        <begin position="587"/>
        <end position="604"/>
    </location>
</feature>
<organism evidence="2 3">
    <name type="scientific">Diatrype stigma</name>
    <dbReference type="NCBI Taxonomy" id="117547"/>
    <lineage>
        <taxon>Eukaryota</taxon>
        <taxon>Fungi</taxon>
        <taxon>Dikarya</taxon>
        <taxon>Ascomycota</taxon>
        <taxon>Pezizomycotina</taxon>
        <taxon>Sordariomycetes</taxon>
        <taxon>Xylariomycetidae</taxon>
        <taxon>Xylariales</taxon>
        <taxon>Diatrypaceae</taxon>
        <taxon>Diatrype</taxon>
    </lineage>
</organism>
<feature type="region of interest" description="Disordered" evidence="1">
    <location>
        <begin position="1"/>
        <end position="120"/>
    </location>
</feature>
<feature type="compositionally biased region" description="Polar residues" evidence="1">
    <location>
        <begin position="300"/>
        <end position="330"/>
    </location>
</feature>
<comment type="caution">
    <text evidence="2">The sequence shown here is derived from an EMBL/GenBank/DDBJ whole genome shotgun (WGS) entry which is preliminary data.</text>
</comment>
<keyword evidence="3" id="KW-1185">Reference proteome</keyword>
<evidence type="ECO:0000313" key="2">
    <source>
        <dbReference type="EMBL" id="KAK7753497.1"/>
    </source>
</evidence>
<accession>A0AAN9YT12</accession>
<feature type="compositionally biased region" description="Polar residues" evidence="1">
    <location>
        <begin position="375"/>
        <end position="393"/>
    </location>
</feature>
<dbReference type="EMBL" id="JAKJXP020000028">
    <property type="protein sequence ID" value="KAK7753497.1"/>
    <property type="molecule type" value="Genomic_DNA"/>
</dbReference>
<feature type="region of interest" description="Disordered" evidence="1">
    <location>
        <begin position="195"/>
        <end position="353"/>
    </location>
</feature>
<reference evidence="2 3" key="1">
    <citation type="submission" date="2024-02" db="EMBL/GenBank/DDBJ databases">
        <title>De novo assembly and annotation of 12 fungi associated with fruit tree decline syndrome in Ontario, Canada.</title>
        <authorList>
            <person name="Sulman M."/>
            <person name="Ellouze W."/>
            <person name="Ilyukhin E."/>
        </authorList>
    </citation>
    <scope>NUCLEOTIDE SEQUENCE [LARGE SCALE GENOMIC DNA]</scope>
    <source>
        <strain evidence="2 3">M11/M66-122</strain>
    </source>
</reference>
<gene>
    <name evidence="2" type="ORF">SLS62_004572</name>
</gene>
<name>A0AAN9YT12_9PEZI</name>
<proteinExistence type="predicted"/>
<feature type="region of interest" description="Disordered" evidence="1">
    <location>
        <begin position="461"/>
        <end position="505"/>
    </location>
</feature>
<feature type="compositionally biased region" description="Basic and acidic residues" evidence="1">
    <location>
        <begin position="224"/>
        <end position="235"/>
    </location>
</feature>